<sequence>MINFAIELSPLSTAGFKVSPCGEGIKTTTIHAPARECPTLTDQNPDGWLLSVVPIWNFEDFICRGRSAWDAVARDCLWMPQGGHLGIGNHVEV</sequence>
<gene>
    <name evidence="1" type="ORF">EVAR_44579_1</name>
</gene>
<comment type="caution">
    <text evidence="1">The sequence shown here is derived from an EMBL/GenBank/DDBJ whole genome shotgun (WGS) entry which is preliminary data.</text>
</comment>
<reference evidence="1 2" key="1">
    <citation type="journal article" date="2019" name="Commun. Biol.">
        <title>The bagworm genome reveals a unique fibroin gene that provides high tensile strength.</title>
        <authorList>
            <person name="Kono N."/>
            <person name="Nakamura H."/>
            <person name="Ohtoshi R."/>
            <person name="Tomita M."/>
            <person name="Numata K."/>
            <person name="Arakawa K."/>
        </authorList>
    </citation>
    <scope>NUCLEOTIDE SEQUENCE [LARGE SCALE GENOMIC DNA]</scope>
</reference>
<organism evidence="1 2">
    <name type="scientific">Eumeta variegata</name>
    <name type="common">Bagworm moth</name>
    <name type="synonym">Eumeta japonica</name>
    <dbReference type="NCBI Taxonomy" id="151549"/>
    <lineage>
        <taxon>Eukaryota</taxon>
        <taxon>Metazoa</taxon>
        <taxon>Ecdysozoa</taxon>
        <taxon>Arthropoda</taxon>
        <taxon>Hexapoda</taxon>
        <taxon>Insecta</taxon>
        <taxon>Pterygota</taxon>
        <taxon>Neoptera</taxon>
        <taxon>Endopterygota</taxon>
        <taxon>Lepidoptera</taxon>
        <taxon>Glossata</taxon>
        <taxon>Ditrysia</taxon>
        <taxon>Tineoidea</taxon>
        <taxon>Psychidae</taxon>
        <taxon>Oiketicinae</taxon>
        <taxon>Eumeta</taxon>
    </lineage>
</organism>
<dbReference type="EMBL" id="BGZK01000773">
    <property type="protein sequence ID" value="GBP59903.1"/>
    <property type="molecule type" value="Genomic_DNA"/>
</dbReference>
<dbReference type="AlphaFoldDB" id="A0A4C1X9S4"/>
<dbReference type="Proteomes" id="UP000299102">
    <property type="component" value="Unassembled WGS sequence"/>
</dbReference>
<accession>A0A4C1X9S4</accession>
<keyword evidence="2" id="KW-1185">Reference proteome</keyword>
<name>A0A4C1X9S4_EUMVA</name>
<evidence type="ECO:0000313" key="1">
    <source>
        <dbReference type="EMBL" id="GBP59903.1"/>
    </source>
</evidence>
<evidence type="ECO:0000313" key="2">
    <source>
        <dbReference type="Proteomes" id="UP000299102"/>
    </source>
</evidence>
<proteinExistence type="predicted"/>
<protein>
    <submittedName>
        <fullName evidence="1">Uncharacterized protein</fullName>
    </submittedName>
</protein>